<feature type="domain" description="Protein kinase" evidence="8">
    <location>
        <begin position="21"/>
        <end position="273"/>
    </location>
</feature>
<feature type="transmembrane region" description="Helical" evidence="7">
    <location>
        <begin position="605"/>
        <end position="627"/>
    </location>
</feature>
<sequence length="651" mass="66800">METQALGEQPGAAGFARVGPYRLLQQLGEGGMGVVHLALDPAGKAVAIKVLRPHIAADPASRTRLAREVETLSRIRHPNVAPIVDHDVTGDLPYVVTRYIAGPGLDQVIEADGPLRGPALLQFGRGLAAALHAIHEAGVVHRDVKPANILLLDGEPILIDFGIAHVADDVRLTRTGLVMGTPGYLSPEIVEGAEVTESTDWWGWAATLGFAAQGRPPFGRGSMETILSRVVRGDADLAGVDPALVPLLEAALSVEPEDRPTDAEVLRALERYTQGRDVTEVLRAPRRDVPATQVIAPAATAVLPPVAAAPSRPVAPAPRPAGSSLPYSIPDDLDAEYAARRPVAPPPGRPAAAPGYAAPARPPYATPSAGAPAPAGYAAPDRNPYAAQSAGPTPAVPATPPSWDQRVQAQAPAYEGSHGAWDATESQGAEPGQPQRPLPPRPAMAGDPRIGRATRGGLLAALAAALITGAASHPAAALGAGLLVSILARTADRSVTSLVLRRHTKGQRSSDLALAILASPLHLLTGTIATLAAALIPAAVGLAGVFATLLGLNLANLALPGSTNYSAALAIGMALTLMMAWWGPGGAGLRRGTRSLARGLAPGPAANQIVTGLLLAAAVGLAAWALLGTDVPVWWPWTNVPSIFSTLSTGP</sequence>
<dbReference type="RefSeq" id="WP_344087086.1">
    <property type="nucleotide sequence ID" value="NZ_BAAAPO010000044.1"/>
</dbReference>
<dbReference type="InterPro" id="IPR017441">
    <property type="entry name" value="Protein_kinase_ATP_BS"/>
</dbReference>
<dbReference type="Gene3D" id="1.10.510.10">
    <property type="entry name" value="Transferase(Phosphotransferase) domain 1"/>
    <property type="match status" value="1"/>
</dbReference>
<dbReference type="SUPFAM" id="SSF56112">
    <property type="entry name" value="Protein kinase-like (PK-like)"/>
    <property type="match status" value="1"/>
</dbReference>
<evidence type="ECO:0000313" key="9">
    <source>
        <dbReference type="EMBL" id="GAA1803886.1"/>
    </source>
</evidence>
<evidence type="ECO:0000256" key="5">
    <source>
        <dbReference type="PROSITE-ProRule" id="PRU10141"/>
    </source>
</evidence>
<keyword evidence="3 9" id="KW-0418">Kinase</keyword>
<keyword evidence="10" id="KW-1185">Reference proteome</keyword>
<keyword evidence="1" id="KW-0808">Transferase</keyword>
<gene>
    <name evidence="9" type="ORF">GCM10009811_29420</name>
</gene>
<feature type="region of interest" description="Disordered" evidence="6">
    <location>
        <begin position="309"/>
        <end position="450"/>
    </location>
</feature>
<evidence type="ECO:0000256" key="7">
    <source>
        <dbReference type="SAM" id="Phobius"/>
    </source>
</evidence>
<feature type="compositionally biased region" description="Low complexity" evidence="6">
    <location>
        <begin position="350"/>
        <end position="359"/>
    </location>
</feature>
<evidence type="ECO:0000256" key="3">
    <source>
        <dbReference type="ARBA" id="ARBA00022777"/>
    </source>
</evidence>
<dbReference type="Pfam" id="PF00069">
    <property type="entry name" value="Pkinase"/>
    <property type="match status" value="1"/>
</dbReference>
<feature type="transmembrane region" description="Helical" evidence="7">
    <location>
        <begin position="565"/>
        <end position="584"/>
    </location>
</feature>
<keyword evidence="7" id="KW-1133">Transmembrane helix</keyword>
<feature type="transmembrane region" description="Helical" evidence="7">
    <location>
        <begin position="512"/>
        <end position="545"/>
    </location>
</feature>
<evidence type="ECO:0000256" key="6">
    <source>
        <dbReference type="SAM" id="MobiDB-lite"/>
    </source>
</evidence>
<accession>A0ABN2LZ40</accession>
<keyword evidence="2 5" id="KW-0547">Nucleotide-binding</keyword>
<name>A0ABN2LZ40_9MICO</name>
<dbReference type="PROSITE" id="PS50011">
    <property type="entry name" value="PROTEIN_KINASE_DOM"/>
    <property type="match status" value="1"/>
</dbReference>
<feature type="binding site" evidence="5">
    <location>
        <position position="49"/>
    </location>
    <ligand>
        <name>ATP</name>
        <dbReference type="ChEBI" id="CHEBI:30616"/>
    </ligand>
</feature>
<feature type="compositionally biased region" description="Low complexity" evidence="6">
    <location>
        <begin position="366"/>
        <end position="380"/>
    </location>
</feature>
<evidence type="ECO:0000256" key="4">
    <source>
        <dbReference type="ARBA" id="ARBA00022840"/>
    </source>
</evidence>
<dbReference type="InterPro" id="IPR011009">
    <property type="entry name" value="Kinase-like_dom_sf"/>
</dbReference>
<evidence type="ECO:0000256" key="1">
    <source>
        <dbReference type="ARBA" id="ARBA00022679"/>
    </source>
</evidence>
<dbReference type="GO" id="GO:0016301">
    <property type="term" value="F:kinase activity"/>
    <property type="evidence" value="ECO:0007669"/>
    <property type="project" value="UniProtKB-KW"/>
</dbReference>
<evidence type="ECO:0000313" key="10">
    <source>
        <dbReference type="Proteomes" id="UP001499938"/>
    </source>
</evidence>
<dbReference type="SMART" id="SM00220">
    <property type="entry name" value="S_TKc"/>
    <property type="match status" value="1"/>
</dbReference>
<proteinExistence type="predicted"/>
<feature type="transmembrane region" description="Helical" evidence="7">
    <location>
        <begin position="458"/>
        <end position="491"/>
    </location>
</feature>
<keyword evidence="4 5" id="KW-0067">ATP-binding</keyword>
<evidence type="ECO:0000259" key="8">
    <source>
        <dbReference type="PROSITE" id="PS50011"/>
    </source>
</evidence>
<dbReference type="InterPro" id="IPR000719">
    <property type="entry name" value="Prot_kinase_dom"/>
</dbReference>
<dbReference type="EMBL" id="BAAAPO010000044">
    <property type="protein sequence ID" value="GAA1803886.1"/>
    <property type="molecule type" value="Genomic_DNA"/>
</dbReference>
<dbReference type="InterPro" id="IPR008271">
    <property type="entry name" value="Ser/Thr_kinase_AS"/>
</dbReference>
<keyword evidence="7" id="KW-0812">Transmembrane</keyword>
<reference evidence="9 10" key="1">
    <citation type="journal article" date="2019" name="Int. J. Syst. Evol. Microbiol.">
        <title>The Global Catalogue of Microorganisms (GCM) 10K type strain sequencing project: providing services to taxonomists for standard genome sequencing and annotation.</title>
        <authorList>
            <consortium name="The Broad Institute Genomics Platform"/>
            <consortium name="The Broad Institute Genome Sequencing Center for Infectious Disease"/>
            <person name="Wu L."/>
            <person name="Ma J."/>
        </authorList>
    </citation>
    <scope>NUCLEOTIDE SEQUENCE [LARGE SCALE GENOMIC DNA]</scope>
    <source>
        <strain evidence="9 10">JCM 15592</strain>
    </source>
</reference>
<dbReference type="Proteomes" id="UP001499938">
    <property type="component" value="Unassembled WGS sequence"/>
</dbReference>
<dbReference type="Gene3D" id="3.30.200.20">
    <property type="entry name" value="Phosphorylase Kinase, domain 1"/>
    <property type="match status" value="1"/>
</dbReference>
<dbReference type="PROSITE" id="PS00108">
    <property type="entry name" value="PROTEIN_KINASE_ST"/>
    <property type="match status" value="1"/>
</dbReference>
<dbReference type="CDD" id="cd14014">
    <property type="entry name" value="STKc_PknB_like"/>
    <property type="match status" value="1"/>
</dbReference>
<dbReference type="PROSITE" id="PS00107">
    <property type="entry name" value="PROTEIN_KINASE_ATP"/>
    <property type="match status" value="1"/>
</dbReference>
<protein>
    <submittedName>
        <fullName evidence="9">Serine/threonine-protein kinase</fullName>
    </submittedName>
</protein>
<comment type="caution">
    <text evidence="9">The sequence shown here is derived from an EMBL/GenBank/DDBJ whole genome shotgun (WGS) entry which is preliminary data.</text>
</comment>
<dbReference type="PANTHER" id="PTHR43289">
    <property type="entry name" value="MITOGEN-ACTIVATED PROTEIN KINASE KINASE KINASE 20-RELATED"/>
    <property type="match status" value="1"/>
</dbReference>
<dbReference type="PANTHER" id="PTHR43289:SF34">
    <property type="entry name" value="SERINE_THREONINE-PROTEIN KINASE YBDM-RELATED"/>
    <property type="match status" value="1"/>
</dbReference>
<keyword evidence="7" id="KW-0472">Membrane</keyword>
<evidence type="ECO:0000256" key="2">
    <source>
        <dbReference type="ARBA" id="ARBA00022741"/>
    </source>
</evidence>
<organism evidence="9 10">
    <name type="scientific">Nostocoides veronense</name>
    <dbReference type="NCBI Taxonomy" id="330836"/>
    <lineage>
        <taxon>Bacteria</taxon>
        <taxon>Bacillati</taxon>
        <taxon>Actinomycetota</taxon>
        <taxon>Actinomycetes</taxon>
        <taxon>Micrococcales</taxon>
        <taxon>Intrasporangiaceae</taxon>
        <taxon>Nostocoides</taxon>
    </lineage>
</organism>